<feature type="domain" description="Exonuclease" evidence="9">
    <location>
        <begin position="147"/>
        <end position="328"/>
    </location>
</feature>
<dbReference type="Pfam" id="PF22123">
    <property type="entry name" value="Exu_RNase_H_like"/>
    <property type="match status" value="1"/>
</dbReference>
<feature type="region of interest" description="Disordered" evidence="8">
    <location>
        <begin position="111"/>
        <end position="135"/>
    </location>
</feature>
<keyword evidence="2" id="KW-0540">Nuclease</keyword>
<dbReference type="AlphaFoldDB" id="A0A6P8ZQZ8"/>
<dbReference type="InterPro" id="IPR013520">
    <property type="entry name" value="Ribonucl_H"/>
</dbReference>
<dbReference type="GeneID" id="117648344"/>
<organism evidence="11">
    <name type="scientific">Thrips palmi</name>
    <name type="common">Melon thrips</name>
    <dbReference type="NCBI Taxonomy" id="161013"/>
    <lineage>
        <taxon>Eukaryota</taxon>
        <taxon>Metazoa</taxon>
        <taxon>Ecdysozoa</taxon>
        <taxon>Arthropoda</taxon>
        <taxon>Hexapoda</taxon>
        <taxon>Insecta</taxon>
        <taxon>Pterygota</taxon>
        <taxon>Neoptera</taxon>
        <taxon>Paraneoptera</taxon>
        <taxon>Thysanoptera</taxon>
        <taxon>Terebrantia</taxon>
        <taxon>Thripoidea</taxon>
        <taxon>Thripidae</taxon>
        <taxon>Thrips</taxon>
    </lineage>
</organism>
<dbReference type="CDD" id="cd06127">
    <property type="entry name" value="DEDDh"/>
    <property type="match status" value="1"/>
</dbReference>
<accession>A0A6P8ZQZ8</accession>
<evidence type="ECO:0000256" key="6">
    <source>
        <dbReference type="ARBA" id="ARBA00022842"/>
    </source>
</evidence>
<dbReference type="GO" id="GO:0006308">
    <property type="term" value="P:DNA catabolic process"/>
    <property type="evidence" value="ECO:0007669"/>
    <property type="project" value="TreeGrafter"/>
</dbReference>
<protein>
    <submittedName>
        <fullName evidence="11">Uncharacterized protein LOC117648344</fullName>
    </submittedName>
</protein>
<dbReference type="PANTHER" id="PTHR13058">
    <property type="entry name" value="THREE PRIME REPAIR EXONUCLEASE 1, 2"/>
    <property type="match status" value="1"/>
</dbReference>
<keyword evidence="4" id="KW-0378">Hydrolase</keyword>
<dbReference type="InParanoid" id="A0A6P8ZQZ8"/>
<evidence type="ECO:0000259" key="9">
    <source>
        <dbReference type="SMART" id="SM00479"/>
    </source>
</evidence>
<reference evidence="11" key="1">
    <citation type="submission" date="2025-08" db="UniProtKB">
        <authorList>
            <consortium name="RefSeq"/>
        </authorList>
    </citation>
    <scope>IDENTIFICATION</scope>
    <source>
        <tissue evidence="11">Total insect</tissue>
    </source>
</reference>
<sequence length="341" mass="37055">MSCIELLVDGVNHCFSLDTEASESTFPEHLVPLGCLVQKGKPGIGSYRALLESSDVDFSVLCMLTVTKECSPVLGSNFLDKVQSRRNNKYLEVTNAKGVTVQLPLLVKKEPKDNSISSPSQPPSGVASNSTSNGGRRKARTLLTARIVVFFHFETTGFGEDAEIIQIAASCHNKTFNAYILPDGDIHPKAMERNGFLKAGDWLFLRGQVVYTTPRMDAVEKFLAFLRSVGGNTVLAAHNAMPFHAPLLSTLLASLGFTKQFEAQVRGLADTLPLFRKALPGRQAAGKTYSLDDLAADLLEGSNQFHDAEESVSSLEKLIKKAGIGYEGVIESAKPLVEFIY</sequence>
<proteinExistence type="inferred from homology"/>
<dbReference type="GO" id="GO:0005737">
    <property type="term" value="C:cytoplasm"/>
    <property type="evidence" value="ECO:0007669"/>
    <property type="project" value="TreeGrafter"/>
</dbReference>
<name>A0A6P8ZQZ8_THRPL</name>
<evidence type="ECO:0000313" key="10">
    <source>
        <dbReference type="Proteomes" id="UP000515158"/>
    </source>
</evidence>
<dbReference type="InterPro" id="IPR012337">
    <property type="entry name" value="RNaseH-like_sf"/>
</dbReference>
<dbReference type="InterPro" id="IPR040393">
    <property type="entry name" value="TREX1/2"/>
</dbReference>
<evidence type="ECO:0000256" key="7">
    <source>
        <dbReference type="ARBA" id="ARBA00025769"/>
    </source>
</evidence>
<dbReference type="SMART" id="SM00479">
    <property type="entry name" value="EXOIII"/>
    <property type="match status" value="1"/>
</dbReference>
<dbReference type="GO" id="GO:0008296">
    <property type="term" value="F:3'-5'-DNA exonuclease activity"/>
    <property type="evidence" value="ECO:0007669"/>
    <property type="project" value="TreeGrafter"/>
</dbReference>
<comment type="cofactor">
    <cofactor evidence="1">
        <name>Mg(2+)</name>
        <dbReference type="ChEBI" id="CHEBI:18420"/>
    </cofactor>
</comment>
<dbReference type="InterPro" id="IPR036397">
    <property type="entry name" value="RNaseH_sf"/>
</dbReference>
<dbReference type="Gene3D" id="3.30.420.10">
    <property type="entry name" value="Ribonuclease H-like superfamily/Ribonuclease H"/>
    <property type="match status" value="1"/>
</dbReference>
<keyword evidence="6" id="KW-0460">Magnesium</keyword>
<keyword evidence="5" id="KW-0269">Exonuclease</keyword>
<dbReference type="KEGG" id="tpal:117648344"/>
<evidence type="ECO:0000256" key="2">
    <source>
        <dbReference type="ARBA" id="ARBA00022722"/>
    </source>
</evidence>
<dbReference type="RefSeq" id="XP_034246729.1">
    <property type="nucleotide sequence ID" value="XM_034390838.1"/>
</dbReference>
<evidence type="ECO:0000256" key="8">
    <source>
        <dbReference type="SAM" id="MobiDB-lite"/>
    </source>
</evidence>
<keyword evidence="3" id="KW-0479">Metal-binding</keyword>
<evidence type="ECO:0000256" key="3">
    <source>
        <dbReference type="ARBA" id="ARBA00022723"/>
    </source>
</evidence>
<dbReference type="OrthoDB" id="7692185at2759"/>
<dbReference type="SUPFAM" id="SSF53098">
    <property type="entry name" value="Ribonuclease H-like"/>
    <property type="match status" value="1"/>
</dbReference>
<gene>
    <name evidence="11" type="primary">LOC117648344</name>
</gene>
<evidence type="ECO:0000256" key="1">
    <source>
        <dbReference type="ARBA" id="ARBA00001946"/>
    </source>
</evidence>
<dbReference type="InterPro" id="IPR054362">
    <property type="entry name" value="Exu_RNase_H-like"/>
</dbReference>
<dbReference type="Proteomes" id="UP000515158">
    <property type="component" value="Unplaced"/>
</dbReference>
<evidence type="ECO:0000313" key="11">
    <source>
        <dbReference type="RefSeq" id="XP_034246729.1"/>
    </source>
</evidence>
<evidence type="ECO:0000256" key="4">
    <source>
        <dbReference type="ARBA" id="ARBA00022801"/>
    </source>
</evidence>
<dbReference type="GO" id="GO:0046872">
    <property type="term" value="F:metal ion binding"/>
    <property type="evidence" value="ECO:0007669"/>
    <property type="project" value="UniProtKB-KW"/>
</dbReference>
<comment type="similarity">
    <text evidence="7">Belongs to the exonuclease superfamily. TREX family.</text>
</comment>
<evidence type="ECO:0000256" key="5">
    <source>
        <dbReference type="ARBA" id="ARBA00022839"/>
    </source>
</evidence>
<dbReference type="GO" id="GO:0003676">
    <property type="term" value="F:nucleic acid binding"/>
    <property type="evidence" value="ECO:0007669"/>
    <property type="project" value="InterPro"/>
</dbReference>
<dbReference type="PANTHER" id="PTHR13058:SF22">
    <property type="entry name" value="EXODEOXYRIBONUCLEASE III"/>
    <property type="match status" value="1"/>
</dbReference>
<keyword evidence="10" id="KW-1185">Reference proteome</keyword>